<comment type="function">
    <text evidence="5">Effector that suppresses plant defense responses during pathogen infection.</text>
</comment>
<dbReference type="AlphaFoldDB" id="A0A225V8Z2"/>
<evidence type="ECO:0000256" key="2">
    <source>
        <dbReference type="ARBA" id="ARBA00010400"/>
    </source>
</evidence>
<reference evidence="7" key="1">
    <citation type="submission" date="2017-03" db="EMBL/GenBank/DDBJ databases">
        <title>Phytopthora megakarya and P. palmivora, two closely related causual agents of cacao black pod achieved similar genome size and gene model numbers by different mechanisms.</title>
        <authorList>
            <person name="Ali S."/>
            <person name="Shao J."/>
            <person name="Larry D.J."/>
            <person name="Kronmiller B."/>
            <person name="Shen D."/>
            <person name="Strem M.D."/>
            <person name="Melnick R.L."/>
            <person name="Guiltinan M.J."/>
            <person name="Tyler B.M."/>
            <person name="Meinhardt L.W."/>
            <person name="Bailey B.A."/>
        </authorList>
    </citation>
    <scope>NUCLEOTIDE SEQUENCE [LARGE SCALE GENOMIC DNA]</scope>
    <source>
        <strain evidence="7">zdho120</strain>
    </source>
</reference>
<keyword evidence="7" id="KW-1185">Reference proteome</keyword>
<feature type="chain" id="PRO_5028522369" description="RxLR effector protein" evidence="5">
    <location>
        <begin position="23"/>
        <end position="132"/>
    </location>
</feature>
<comment type="caution">
    <text evidence="6">The sequence shown here is derived from an EMBL/GenBank/DDBJ whole genome shotgun (WGS) entry which is preliminary data.</text>
</comment>
<dbReference type="PROSITE" id="PS51257">
    <property type="entry name" value="PROKAR_LIPOPROTEIN"/>
    <property type="match status" value="1"/>
</dbReference>
<protein>
    <recommendedName>
        <fullName evidence="5">RxLR effector protein</fullName>
    </recommendedName>
</protein>
<evidence type="ECO:0000256" key="4">
    <source>
        <dbReference type="ARBA" id="ARBA00022729"/>
    </source>
</evidence>
<keyword evidence="3 5" id="KW-0964">Secreted</keyword>
<evidence type="ECO:0000313" key="6">
    <source>
        <dbReference type="EMBL" id="OWZ01257.1"/>
    </source>
</evidence>
<keyword evidence="4 5" id="KW-0732">Signal</keyword>
<dbReference type="GO" id="GO:0005576">
    <property type="term" value="C:extracellular region"/>
    <property type="evidence" value="ECO:0007669"/>
    <property type="project" value="UniProtKB-SubCell"/>
</dbReference>
<name>A0A225V8Z2_9STRA</name>
<organism evidence="6 7">
    <name type="scientific">Phytophthora megakarya</name>
    <dbReference type="NCBI Taxonomy" id="4795"/>
    <lineage>
        <taxon>Eukaryota</taxon>
        <taxon>Sar</taxon>
        <taxon>Stramenopiles</taxon>
        <taxon>Oomycota</taxon>
        <taxon>Peronosporomycetes</taxon>
        <taxon>Peronosporales</taxon>
        <taxon>Peronosporaceae</taxon>
        <taxon>Phytophthora</taxon>
    </lineage>
</organism>
<dbReference type="Proteomes" id="UP000198211">
    <property type="component" value="Unassembled WGS sequence"/>
</dbReference>
<accession>A0A225V8Z2</accession>
<evidence type="ECO:0000256" key="3">
    <source>
        <dbReference type="ARBA" id="ARBA00022525"/>
    </source>
</evidence>
<evidence type="ECO:0000256" key="5">
    <source>
        <dbReference type="RuleBase" id="RU367124"/>
    </source>
</evidence>
<evidence type="ECO:0000313" key="7">
    <source>
        <dbReference type="Proteomes" id="UP000198211"/>
    </source>
</evidence>
<sequence>MRLSFVVLVATTTFLGCNAVLAEEQTLSLNIIEHNNDVQNGGKRVLRIHKSTEEDEERGVAQMFSKSTEKYVKSRLNEMLVNPNYAKQKFAQWYFARLDDALIKEIITSKGEHFHTLFVQYLAWAGRSHGVA</sequence>
<evidence type="ECO:0000256" key="1">
    <source>
        <dbReference type="ARBA" id="ARBA00004613"/>
    </source>
</evidence>
<proteinExistence type="inferred from homology"/>
<gene>
    <name evidence="6" type="ORF">PHMEG_00027395</name>
</gene>
<dbReference type="Pfam" id="PF16810">
    <property type="entry name" value="RXLR"/>
    <property type="match status" value="1"/>
</dbReference>
<feature type="signal peptide" evidence="5">
    <location>
        <begin position="1"/>
        <end position="22"/>
    </location>
</feature>
<comment type="domain">
    <text evidence="5">The RxLR-dEER motif acts to carry the protein into the host cell cytoplasm through binding to cell surface phosphatidylinositol-3-phosphate.</text>
</comment>
<comment type="similarity">
    <text evidence="2 5">Belongs to the RxLR effector family.</text>
</comment>
<comment type="subcellular location">
    <subcellularLocation>
        <location evidence="1 5">Secreted</location>
    </subcellularLocation>
</comment>
<dbReference type="OrthoDB" id="144917at2759"/>
<dbReference type="InterPro" id="IPR031825">
    <property type="entry name" value="RXLR"/>
</dbReference>
<dbReference type="EMBL" id="NBNE01006980">
    <property type="protein sequence ID" value="OWZ01257.1"/>
    <property type="molecule type" value="Genomic_DNA"/>
</dbReference>